<gene>
    <name evidence="8" type="ORF">GGR46_001230</name>
</gene>
<dbReference type="AlphaFoldDB" id="A0A7W6JSL4"/>
<dbReference type="Proteomes" id="UP000557392">
    <property type="component" value="Unassembled WGS sequence"/>
</dbReference>
<sequence>MKFEHRAVPIVLIAVLIDVIGFGIVMPVLPALVTELGHVGLDEATRIAGWMLAAFAIAGFFAGPVLGNLGDRYGRRPVLILSMVAFAIDYALMAWAPSLLWLFVGRVIAGIAGATFGPASAVIADVTPPEKRSAVFGMIGAAFGVGFILGPALGGISAGLGLRAPFLIAAICAALNAVVMFFLLPETLAKENRRPFRWSDAHIIGAFRPLFHAGNAGPLLLAWFFWQLAGTVYPSTWSFWAAIRFGWDATAIGWSLAYVGFLTVLVQALLTGRTIKRFGERGAALIALSCASFTLLSYAFIQQGWQVYAFFLIGAFGAFAYPALNGTLSNMVDASHQGALQGGVSSMNNVAAILGPLIATQALATGSHHGFDGAAFLVAGTLMALAALIIGLFVHMRPTSDATAPAPE</sequence>
<keyword evidence="3 6" id="KW-0812">Transmembrane</keyword>
<dbReference type="PRINTS" id="PR01035">
    <property type="entry name" value="TCRTETA"/>
</dbReference>
<comment type="subcellular location">
    <subcellularLocation>
        <location evidence="1">Membrane</location>
        <topology evidence="1">Multi-pass membrane protein</topology>
    </subcellularLocation>
</comment>
<dbReference type="CDD" id="cd17388">
    <property type="entry name" value="MFS_TetA"/>
    <property type="match status" value="1"/>
</dbReference>
<proteinExistence type="predicted"/>
<name>A0A7W6JSL4_9SPHN</name>
<feature type="transmembrane region" description="Helical" evidence="6">
    <location>
        <begin position="282"/>
        <end position="301"/>
    </location>
</feature>
<protein>
    <submittedName>
        <fullName evidence="8">DHA1 family tetracycline resistance protein-like MFS transporter</fullName>
    </submittedName>
</protein>
<comment type="caution">
    <text evidence="8">The sequence shown here is derived from an EMBL/GenBank/DDBJ whole genome shotgun (WGS) entry which is preliminary data.</text>
</comment>
<feature type="transmembrane region" description="Helical" evidence="6">
    <location>
        <begin position="47"/>
        <end position="66"/>
    </location>
</feature>
<feature type="transmembrane region" description="Helical" evidence="6">
    <location>
        <begin position="307"/>
        <end position="328"/>
    </location>
</feature>
<dbReference type="InterPro" id="IPR011701">
    <property type="entry name" value="MFS"/>
</dbReference>
<feature type="transmembrane region" description="Helical" evidence="6">
    <location>
        <begin position="78"/>
        <end position="97"/>
    </location>
</feature>
<evidence type="ECO:0000256" key="2">
    <source>
        <dbReference type="ARBA" id="ARBA00022448"/>
    </source>
</evidence>
<dbReference type="InterPro" id="IPR036259">
    <property type="entry name" value="MFS_trans_sf"/>
</dbReference>
<dbReference type="GO" id="GO:0022857">
    <property type="term" value="F:transmembrane transporter activity"/>
    <property type="evidence" value="ECO:0007669"/>
    <property type="project" value="InterPro"/>
</dbReference>
<dbReference type="InterPro" id="IPR001958">
    <property type="entry name" value="Tet-R_TetA/multi-R_MdtG-like"/>
</dbReference>
<dbReference type="Pfam" id="PF07690">
    <property type="entry name" value="MFS_1"/>
    <property type="match status" value="1"/>
</dbReference>
<reference evidence="8 9" key="1">
    <citation type="submission" date="2020-08" db="EMBL/GenBank/DDBJ databases">
        <title>Genomic Encyclopedia of Type Strains, Phase IV (KMG-IV): sequencing the most valuable type-strain genomes for metagenomic binning, comparative biology and taxonomic classification.</title>
        <authorList>
            <person name="Goeker M."/>
        </authorList>
    </citation>
    <scope>NUCLEOTIDE SEQUENCE [LARGE SCALE GENOMIC DNA]</scope>
    <source>
        <strain evidence="8 9">DSM 101806</strain>
    </source>
</reference>
<evidence type="ECO:0000256" key="6">
    <source>
        <dbReference type="SAM" id="Phobius"/>
    </source>
</evidence>
<organism evidence="8 9">
    <name type="scientific">Sphingomonas kyeonggiensis</name>
    <dbReference type="NCBI Taxonomy" id="1268553"/>
    <lineage>
        <taxon>Bacteria</taxon>
        <taxon>Pseudomonadati</taxon>
        <taxon>Pseudomonadota</taxon>
        <taxon>Alphaproteobacteria</taxon>
        <taxon>Sphingomonadales</taxon>
        <taxon>Sphingomonadaceae</taxon>
        <taxon>Sphingomonas</taxon>
    </lineage>
</organism>
<feature type="transmembrane region" description="Helical" evidence="6">
    <location>
        <begin position="349"/>
        <end position="368"/>
    </location>
</feature>
<dbReference type="RefSeq" id="WP_183995546.1">
    <property type="nucleotide sequence ID" value="NZ_JACIEH010000001.1"/>
</dbReference>
<dbReference type="EMBL" id="JACIEH010000001">
    <property type="protein sequence ID" value="MBB4097697.1"/>
    <property type="molecule type" value="Genomic_DNA"/>
</dbReference>
<dbReference type="PANTHER" id="PTHR23504:SF15">
    <property type="entry name" value="MAJOR FACILITATOR SUPERFAMILY (MFS) PROFILE DOMAIN-CONTAINING PROTEIN"/>
    <property type="match status" value="1"/>
</dbReference>
<dbReference type="InterPro" id="IPR020846">
    <property type="entry name" value="MFS_dom"/>
</dbReference>
<dbReference type="GO" id="GO:0016020">
    <property type="term" value="C:membrane"/>
    <property type="evidence" value="ECO:0007669"/>
    <property type="project" value="UniProtKB-SubCell"/>
</dbReference>
<feature type="transmembrane region" description="Helical" evidence="6">
    <location>
        <begin position="135"/>
        <end position="160"/>
    </location>
</feature>
<dbReference type="SUPFAM" id="SSF103473">
    <property type="entry name" value="MFS general substrate transporter"/>
    <property type="match status" value="1"/>
</dbReference>
<keyword evidence="5 6" id="KW-0472">Membrane</keyword>
<dbReference type="Gene3D" id="1.20.1250.20">
    <property type="entry name" value="MFS general substrate transporter like domains"/>
    <property type="match status" value="1"/>
</dbReference>
<evidence type="ECO:0000313" key="8">
    <source>
        <dbReference type="EMBL" id="MBB4097697.1"/>
    </source>
</evidence>
<feature type="transmembrane region" description="Helical" evidence="6">
    <location>
        <begin position="210"/>
        <end position="229"/>
    </location>
</feature>
<feature type="domain" description="Major facilitator superfamily (MFS) profile" evidence="7">
    <location>
        <begin position="7"/>
        <end position="398"/>
    </location>
</feature>
<feature type="transmembrane region" description="Helical" evidence="6">
    <location>
        <begin position="103"/>
        <end position="123"/>
    </location>
</feature>
<dbReference type="PANTHER" id="PTHR23504">
    <property type="entry name" value="MAJOR FACILITATOR SUPERFAMILY DOMAIN-CONTAINING PROTEIN 10"/>
    <property type="match status" value="1"/>
</dbReference>
<keyword evidence="4 6" id="KW-1133">Transmembrane helix</keyword>
<feature type="transmembrane region" description="Helical" evidence="6">
    <location>
        <begin position="374"/>
        <end position="394"/>
    </location>
</feature>
<keyword evidence="9" id="KW-1185">Reference proteome</keyword>
<evidence type="ECO:0000313" key="9">
    <source>
        <dbReference type="Proteomes" id="UP000557392"/>
    </source>
</evidence>
<evidence type="ECO:0000256" key="1">
    <source>
        <dbReference type="ARBA" id="ARBA00004141"/>
    </source>
</evidence>
<keyword evidence="2" id="KW-0813">Transport</keyword>
<evidence type="ECO:0000256" key="5">
    <source>
        <dbReference type="ARBA" id="ARBA00023136"/>
    </source>
</evidence>
<evidence type="ECO:0000256" key="4">
    <source>
        <dbReference type="ARBA" id="ARBA00022989"/>
    </source>
</evidence>
<feature type="transmembrane region" description="Helical" evidence="6">
    <location>
        <begin position="166"/>
        <end position="189"/>
    </location>
</feature>
<feature type="transmembrane region" description="Helical" evidence="6">
    <location>
        <begin position="249"/>
        <end position="270"/>
    </location>
</feature>
<evidence type="ECO:0000259" key="7">
    <source>
        <dbReference type="PROSITE" id="PS50850"/>
    </source>
</evidence>
<dbReference type="PROSITE" id="PS50850">
    <property type="entry name" value="MFS"/>
    <property type="match status" value="1"/>
</dbReference>
<feature type="transmembrane region" description="Helical" evidence="6">
    <location>
        <begin position="7"/>
        <end position="27"/>
    </location>
</feature>
<evidence type="ECO:0000256" key="3">
    <source>
        <dbReference type="ARBA" id="ARBA00022692"/>
    </source>
</evidence>
<accession>A0A7W6JSL4</accession>